<organism evidence="5 6">
    <name type="scientific">Mesorhabditis belari</name>
    <dbReference type="NCBI Taxonomy" id="2138241"/>
    <lineage>
        <taxon>Eukaryota</taxon>
        <taxon>Metazoa</taxon>
        <taxon>Ecdysozoa</taxon>
        <taxon>Nematoda</taxon>
        <taxon>Chromadorea</taxon>
        <taxon>Rhabditida</taxon>
        <taxon>Rhabditina</taxon>
        <taxon>Rhabditomorpha</taxon>
        <taxon>Rhabditoidea</taxon>
        <taxon>Rhabditidae</taxon>
        <taxon>Mesorhabditinae</taxon>
        <taxon>Mesorhabditis</taxon>
    </lineage>
</organism>
<evidence type="ECO:0000256" key="3">
    <source>
        <dbReference type="SAM" id="MobiDB-lite"/>
    </source>
</evidence>
<evidence type="ECO:0000313" key="5">
    <source>
        <dbReference type="Proteomes" id="UP000887575"/>
    </source>
</evidence>
<feature type="region of interest" description="Disordered" evidence="3">
    <location>
        <begin position="1"/>
        <end position="23"/>
    </location>
</feature>
<feature type="compositionally biased region" description="Basic residues" evidence="3">
    <location>
        <begin position="447"/>
        <end position="456"/>
    </location>
</feature>
<dbReference type="GO" id="GO:0000447">
    <property type="term" value="P:endonucleolytic cleavage in ITS1 to separate SSU-rRNA from 5.8S rRNA and LSU-rRNA from tricistronic rRNA transcript (SSU-rRNA, 5.8S rRNA, LSU-rRNA)"/>
    <property type="evidence" value="ECO:0007669"/>
    <property type="project" value="TreeGrafter"/>
</dbReference>
<feature type="compositionally biased region" description="Acidic residues" evidence="3">
    <location>
        <begin position="49"/>
        <end position="67"/>
    </location>
</feature>
<feature type="region of interest" description="Disordered" evidence="3">
    <location>
        <begin position="170"/>
        <end position="210"/>
    </location>
</feature>
<evidence type="ECO:0000256" key="1">
    <source>
        <dbReference type="ARBA" id="ARBA00007473"/>
    </source>
</evidence>
<feature type="domain" description="Kri1-like C-terminal" evidence="4">
    <location>
        <begin position="474"/>
        <end position="561"/>
    </location>
</feature>
<dbReference type="AlphaFoldDB" id="A0AAF3J509"/>
<feature type="region of interest" description="Disordered" evidence="3">
    <location>
        <begin position="383"/>
        <end position="458"/>
    </location>
</feature>
<feature type="compositionally biased region" description="Basic and acidic residues" evidence="3">
    <location>
        <begin position="577"/>
        <end position="602"/>
    </location>
</feature>
<dbReference type="GO" id="GO:0005730">
    <property type="term" value="C:nucleolus"/>
    <property type="evidence" value="ECO:0007669"/>
    <property type="project" value="TreeGrafter"/>
</dbReference>
<dbReference type="Pfam" id="PF12936">
    <property type="entry name" value="Kri1_C"/>
    <property type="match status" value="1"/>
</dbReference>
<dbReference type="WBParaSite" id="MBELARI_LOCUS1660">
    <property type="protein sequence ID" value="MBELARI_LOCUS1660"/>
    <property type="gene ID" value="MBELARI_LOCUS1660"/>
</dbReference>
<feature type="region of interest" description="Disordered" evidence="3">
    <location>
        <begin position="567"/>
        <end position="650"/>
    </location>
</feature>
<feature type="region of interest" description="Disordered" evidence="3">
    <location>
        <begin position="130"/>
        <end position="152"/>
    </location>
</feature>
<proteinExistence type="inferred from homology"/>
<feature type="compositionally biased region" description="Polar residues" evidence="3">
    <location>
        <begin position="200"/>
        <end position="210"/>
    </location>
</feature>
<feature type="compositionally biased region" description="Basic and acidic residues" evidence="3">
    <location>
        <begin position="298"/>
        <end position="326"/>
    </location>
</feature>
<protein>
    <recommendedName>
        <fullName evidence="2">Protein KRI1 homolog</fullName>
    </recommendedName>
</protein>
<reference evidence="6" key="1">
    <citation type="submission" date="2024-02" db="UniProtKB">
        <authorList>
            <consortium name="WormBaseParasite"/>
        </authorList>
    </citation>
    <scope>IDENTIFICATION</scope>
</reference>
<feature type="compositionally biased region" description="Basic residues" evidence="3">
    <location>
        <begin position="628"/>
        <end position="638"/>
    </location>
</feature>
<dbReference type="GO" id="GO:0030686">
    <property type="term" value="C:90S preribosome"/>
    <property type="evidence" value="ECO:0007669"/>
    <property type="project" value="TreeGrafter"/>
</dbReference>
<comment type="similarity">
    <text evidence="1">Belongs to the KRI1 family.</text>
</comment>
<feature type="region of interest" description="Disordered" evidence="3">
    <location>
        <begin position="287"/>
        <end position="336"/>
    </location>
</feature>
<dbReference type="InterPro" id="IPR024626">
    <property type="entry name" value="Kri1-like_C"/>
</dbReference>
<dbReference type="PANTHER" id="PTHR14490:SF5">
    <property type="entry name" value="PROTEIN KRI1 HOMOLOG"/>
    <property type="match status" value="1"/>
</dbReference>
<dbReference type="InterPro" id="IPR018034">
    <property type="entry name" value="Kri1"/>
</dbReference>
<feature type="region of interest" description="Disordered" evidence="3">
    <location>
        <begin position="44"/>
        <end position="68"/>
    </location>
</feature>
<dbReference type="Pfam" id="PF05178">
    <property type="entry name" value="Kri1"/>
    <property type="match status" value="1"/>
</dbReference>
<accession>A0AAF3J509</accession>
<evidence type="ECO:0000256" key="2">
    <source>
        <dbReference type="ARBA" id="ARBA00017294"/>
    </source>
</evidence>
<feature type="compositionally biased region" description="Acidic residues" evidence="3">
    <location>
        <begin position="402"/>
        <end position="417"/>
    </location>
</feature>
<evidence type="ECO:0000313" key="6">
    <source>
        <dbReference type="WBParaSite" id="MBELARI_LOCUS1660"/>
    </source>
</evidence>
<name>A0AAF3J509_9BILA</name>
<dbReference type="PANTHER" id="PTHR14490">
    <property type="entry name" value="ZINC FINGER, ZZ TYPE"/>
    <property type="match status" value="1"/>
</dbReference>
<evidence type="ECO:0000259" key="4">
    <source>
        <dbReference type="Pfam" id="PF12936"/>
    </source>
</evidence>
<keyword evidence="5" id="KW-1185">Reference proteome</keyword>
<sequence>MTGKKLKLFDDEDGPSTSGLKINNQYAERYDNWRRLEEMQKMKDKYGDDVAEQDDESSSESEPEWTADDEKNFLHILGALKTNNSSIYDDKKLYFKEKDAQSEVLKKKTGKKTKDKPLYLRDYERKIVTEKEGKFEEDDEEEEPKIEDEGYYEVQDRLKKEIKQAINKTFDDGQENDLLTRRKKSNTEKEEENDNYYTWLKSQDNKPTNYSEELRPLKEAWSDKNLDDDERFLRDFFINKEYELGDDDGVPTYDQICEVEQDEKEVDQQEEFETKYNLRYEEPDQDFIRQYPRTVAETLRKKDSKRKDQREAHRERKKKEKEEKMQEIQQMKNMKKTEINKKLAKLRKLAGDDIALNIDDLEGDFDPAEYDRRMQEVFDKQYYGKGEANADDDLEKPVFSDLSEDEFDGDESDDPDNVELGTLKNKALDAETEDTNEESQFRGRLDKSRRRKKRNSRFAEVISREKPLWDPKEKTFEEYFDEYYALDYEDILGDQRTKFKYRQVVPNSFGLEYGEILDAEDRQLNSWASLKKATAYRTEAEELFDVKAYQRKGLDTQKKERIFTTDFGGKKSRKLQKKEEDDVQKPEKEDLVEAKVSIEPKPQESLVELSKKKKKVAALPDQSEAKVKNQRSRKRKAKGGAPQKALDIDDQRLKAYGINPKRFKNKLKYKQDA</sequence>
<dbReference type="Proteomes" id="UP000887575">
    <property type="component" value="Unassembled WGS sequence"/>
</dbReference>
<feature type="compositionally biased region" description="Acidic residues" evidence="3">
    <location>
        <begin position="135"/>
        <end position="151"/>
    </location>
</feature>